<reference evidence="2 3" key="1">
    <citation type="journal article" date="2013" name="Antonie Van Leeuwenhoek">
        <title>Sphingomonas ginsenosidivorax sp. nov., with the ability to transform ginsenosides.</title>
        <authorList>
            <person name="Jin X.F."/>
            <person name="Kim J.K."/>
            <person name="Liu Q.M."/>
            <person name="Kang M.S."/>
            <person name="He D."/>
            <person name="Jin F.X."/>
            <person name="Kim S.C."/>
            <person name="Im W.T."/>
        </authorList>
    </citation>
    <scope>NUCLEOTIDE SEQUENCE [LARGE SCALE GENOMIC DNA]</scope>
    <source>
        <strain evidence="2 3">KHI67</strain>
    </source>
</reference>
<feature type="domain" description="DUF6602" evidence="1">
    <location>
        <begin position="9"/>
        <end position="68"/>
    </location>
</feature>
<sequence>MSNGVLDVSLSSEFDVIFYDRQRAPAYLKSPDGAVRIVPYEDVYGIVEVKSTLSETTAGDCSKKVMELRGLAELVAETKTAGSMRAMAKAANTVFDYVHDDEDDDEAERTRTAPFAFVIAYKADYEGSASAHFVESAVASMGRPTAIFVVERGYSVRMRNRQANHDITVAARALITGLPKSIVGQSTEHFNALEWEVAAPHLDHEYVNFECSADRCILSFITLASDACRAQVLEEYDLTSLIGGWANHASKPNKK</sequence>
<comment type="caution">
    <text evidence="2">The sequence shown here is derived from an EMBL/GenBank/DDBJ whole genome shotgun (WGS) entry which is preliminary data.</text>
</comment>
<dbReference type="AlphaFoldDB" id="A0A5C6UGH5"/>
<evidence type="ECO:0000313" key="2">
    <source>
        <dbReference type="EMBL" id="TXC71331.1"/>
    </source>
</evidence>
<evidence type="ECO:0000313" key="3">
    <source>
        <dbReference type="Proteomes" id="UP000321250"/>
    </source>
</evidence>
<dbReference type="EMBL" id="VOQR01000001">
    <property type="protein sequence ID" value="TXC71331.1"/>
    <property type="molecule type" value="Genomic_DNA"/>
</dbReference>
<evidence type="ECO:0000259" key="1">
    <source>
        <dbReference type="Pfam" id="PF20247"/>
    </source>
</evidence>
<dbReference type="Pfam" id="PF20247">
    <property type="entry name" value="DUF6602"/>
    <property type="match status" value="1"/>
</dbReference>
<organism evidence="2 3">
    <name type="scientific">Sphingomonas ginsenosidivorax</name>
    <dbReference type="NCBI Taxonomy" id="862135"/>
    <lineage>
        <taxon>Bacteria</taxon>
        <taxon>Pseudomonadati</taxon>
        <taxon>Pseudomonadota</taxon>
        <taxon>Alphaproteobacteria</taxon>
        <taxon>Sphingomonadales</taxon>
        <taxon>Sphingomonadaceae</taxon>
        <taxon>Sphingomonas</taxon>
    </lineage>
</organism>
<dbReference type="OrthoDB" id="9110804at2"/>
<accession>A0A5C6UGH5</accession>
<gene>
    <name evidence="2" type="ORF">FSB78_10540</name>
</gene>
<keyword evidence="3" id="KW-1185">Reference proteome</keyword>
<dbReference type="InterPro" id="IPR046537">
    <property type="entry name" value="DUF6602"/>
</dbReference>
<name>A0A5C6UGH5_9SPHN</name>
<proteinExistence type="predicted"/>
<dbReference type="Proteomes" id="UP000321250">
    <property type="component" value="Unassembled WGS sequence"/>
</dbReference>
<protein>
    <recommendedName>
        <fullName evidence="1">DUF6602 domain-containing protein</fullName>
    </recommendedName>
</protein>